<accession>X1SQH9</accession>
<reference evidence="1" key="1">
    <citation type="journal article" date="2014" name="Front. Microbiol.">
        <title>High frequency of phylogenetically diverse reductive dehalogenase-homologous genes in deep subseafloor sedimentary metagenomes.</title>
        <authorList>
            <person name="Kawai M."/>
            <person name="Futagami T."/>
            <person name="Toyoda A."/>
            <person name="Takaki Y."/>
            <person name="Nishi S."/>
            <person name="Hori S."/>
            <person name="Arai W."/>
            <person name="Tsubouchi T."/>
            <person name="Morono Y."/>
            <person name="Uchiyama I."/>
            <person name="Ito T."/>
            <person name="Fujiyama A."/>
            <person name="Inagaki F."/>
            <person name="Takami H."/>
        </authorList>
    </citation>
    <scope>NUCLEOTIDE SEQUENCE</scope>
    <source>
        <strain evidence="1">Expedition CK06-06</strain>
    </source>
</reference>
<protein>
    <submittedName>
        <fullName evidence="1">Uncharacterized protein</fullName>
    </submittedName>
</protein>
<evidence type="ECO:0000313" key="1">
    <source>
        <dbReference type="EMBL" id="GAI95342.1"/>
    </source>
</evidence>
<gene>
    <name evidence="1" type="ORF">S12H4_29170</name>
</gene>
<comment type="caution">
    <text evidence="1">The sequence shown here is derived from an EMBL/GenBank/DDBJ whole genome shotgun (WGS) entry which is preliminary data.</text>
</comment>
<organism evidence="1">
    <name type="scientific">marine sediment metagenome</name>
    <dbReference type="NCBI Taxonomy" id="412755"/>
    <lineage>
        <taxon>unclassified sequences</taxon>
        <taxon>metagenomes</taxon>
        <taxon>ecological metagenomes</taxon>
    </lineage>
</organism>
<dbReference type="AlphaFoldDB" id="X1SQH9"/>
<sequence>MTYDTKKQNYQCAEQVKNDLIIPEKQICKDSNIEYYMIHNKINKINENNDKNPGKMFRTNIPPNEYTFNKYNYNQQINDWFKKINIT</sequence>
<dbReference type="EMBL" id="BARW01016804">
    <property type="protein sequence ID" value="GAI95342.1"/>
    <property type="molecule type" value="Genomic_DNA"/>
</dbReference>
<name>X1SQH9_9ZZZZ</name>
<proteinExistence type="predicted"/>